<sequence length="242" mass="26446">MKQAQALVEPQVKAPDSFMVRAFYAFSALAVLSIGISIAGKWFGQSIALAGHTEDRTIHEIVIGNNVLTVPANAIRFERARRDGIAERLDLYLRWPAMTGYSAATRDDFNHVGAEKKILFLSFESQMMSRDMSGRFDPIYSALIAQPGTPGQGGVTLYDFTEKSGYVNEVLAVAERNGEAPFVARCLSGENAAQSLAPCERDILVGDNLSLSYRFPKELLPGWRALDAAVRATAADFLKTGH</sequence>
<dbReference type="Proteomes" id="UP000323300">
    <property type="component" value="Unassembled WGS sequence"/>
</dbReference>
<reference evidence="2 3" key="1">
    <citation type="submission" date="2016-10" db="EMBL/GenBank/DDBJ databases">
        <authorList>
            <person name="Varghese N."/>
            <person name="Submissions S."/>
        </authorList>
    </citation>
    <scope>NUCLEOTIDE SEQUENCE [LARGE SCALE GENOMIC DNA]</scope>
    <source>
        <strain evidence="2 3">DSM 21822</strain>
    </source>
</reference>
<feature type="transmembrane region" description="Helical" evidence="1">
    <location>
        <begin position="22"/>
        <end position="43"/>
    </location>
</feature>
<protein>
    <submittedName>
        <fullName evidence="2">Uncharacterized protein</fullName>
    </submittedName>
</protein>
<keyword evidence="1" id="KW-0472">Membrane</keyword>
<accession>A0A1I3Z238</accession>
<keyword evidence="1" id="KW-0812">Transmembrane</keyword>
<dbReference type="RefSeq" id="WP_149760330.1">
    <property type="nucleotide sequence ID" value="NZ_BSPE01000056.1"/>
</dbReference>
<dbReference type="AlphaFoldDB" id="A0A1I3Z238"/>
<organism evidence="2 3">
    <name type="scientific">Neomesorhizobium albiziae</name>
    <dbReference type="NCBI Taxonomy" id="335020"/>
    <lineage>
        <taxon>Bacteria</taxon>
        <taxon>Pseudomonadati</taxon>
        <taxon>Pseudomonadota</taxon>
        <taxon>Alphaproteobacteria</taxon>
        <taxon>Hyphomicrobiales</taxon>
        <taxon>Phyllobacteriaceae</taxon>
        <taxon>Neomesorhizobium</taxon>
    </lineage>
</organism>
<keyword evidence="1" id="KW-1133">Transmembrane helix</keyword>
<proteinExistence type="predicted"/>
<evidence type="ECO:0000313" key="2">
    <source>
        <dbReference type="EMBL" id="SFK38153.1"/>
    </source>
</evidence>
<gene>
    <name evidence="2" type="ORF">SAMN04488498_105329</name>
</gene>
<evidence type="ECO:0000256" key="1">
    <source>
        <dbReference type="SAM" id="Phobius"/>
    </source>
</evidence>
<dbReference type="OrthoDB" id="7959514at2"/>
<keyword evidence="3" id="KW-1185">Reference proteome</keyword>
<evidence type="ECO:0000313" key="3">
    <source>
        <dbReference type="Proteomes" id="UP000323300"/>
    </source>
</evidence>
<dbReference type="EMBL" id="FOSL01000005">
    <property type="protein sequence ID" value="SFK38153.1"/>
    <property type="molecule type" value="Genomic_DNA"/>
</dbReference>
<name>A0A1I3Z238_9HYPH</name>